<feature type="domain" description="PAS" evidence="2">
    <location>
        <begin position="27"/>
        <end position="75"/>
    </location>
</feature>
<dbReference type="PANTHER" id="PTHR44757:SF2">
    <property type="entry name" value="BIOFILM ARCHITECTURE MAINTENANCE PROTEIN MBAA"/>
    <property type="match status" value="1"/>
</dbReference>
<evidence type="ECO:0000259" key="2">
    <source>
        <dbReference type="PROSITE" id="PS50112"/>
    </source>
</evidence>
<dbReference type="Pfam" id="PF13426">
    <property type="entry name" value="PAS_9"/>
    <property type="match status" value="1"/>
</dbReference>
<feature type="region of interest" description="Disordered" evidence="1">
    <location>
        <begin position="216"/>
        <end position="235"/>
    </location>
</feature>
<dbReference type="Pfam" id="PF08447">
    <property type="entry name" value="PAS_3"/>
    <property type="match status" value="1"/>
</dbReference>
<dbReference type="SUPFAM" id="SSF55785">
    <property type="entry name" value="PYP-like sensor domain (PAS domain)"/>
    <property type="match status" value="2"/>
</dbReference>
<evidence type="ECO:0000313" key="6">
    <source>
        <dbReference type="Proteomes" id="UP000533269"/>
    </source>
</evidence>
<feature type="compositionally biased region" description="Basic and acidic residues" evidence="1">
    <location>
        <begin position="366"/>
        <end position="377"/>
    </location>
</feature>
<accession>A0A7W4XVZ9</accession>
<reference evidence="5 6" key="1">
    <citation type="submission" date="2020-08" db="EMBL/GenBank/DDBJ databases">
        <title>The Agave Microbiome: Exploring the role of microbial communities in plant adaptations to desert environments.</title>
        <authorList>
            <person name="Partida-Martinez L.P."/>
        </authorList>
    </citation>
    <scope>NUCLEOTIDE SEQUENCE [LARGE SCALE GENOMIC DNA]</scope>
    <source>
        <strain evidence="5 6">AS2.23</strain>
    </source>
</reference>
<dbReference type="SMART" id="SM00091">
    <property type="entry name" value="PAS"/>
    <property type="match status" value="3"/>
</dbReference>
<sequence length="609" mass="64382">MRPGRPVRSVRSSGPSGPTGGAAPVAVDPRLAGALERSGLALLLLDAEGAVVHATRGLTRALGLAPQEVLGQRRLTWWLGLSVVAPPLGQGDPAGGEPAGGRSRLDPVQAAALRAAAPAGADLLRAVRAGDVDVEVDVARSDGQLLVAHVQVTTDDGDGAVLVLRDITSERAAQQQLRTLLARQEAVISASPDTIYRIHLGQQVVEWANTGPASLLGLPPGDGSTPAEPPHPDDAPGVRRALEALRTAGTGEIVECTYRVLDPFGGHRWIHTRSTVSDRSAAGVPVRVVGLAQDLTETITTMDALAGSERRFHEIFARGPVGMLLFGLEGWISEVNHALCTFWERDPSELVGAPAGEHLDPAAPAEDERPCAGDRDERARAEDQLQALLSGDAEVVHRERRYELPSGKVVWARISLSLTSSSSGEPVFLAFVEDVTARRREAEQLEHAALHDPLTGLPNRAKAEEQLRSALSRTVRRGGGCAVLFVDLDHFKDVNDTLGHAAGDALLIDVADRLRGLLRAGDLAARIGGDEFVLVCEDVGDAQALSSIAERVCERISIPVDLGVRTVTVSASIGAARTEGDLGPEELLRAADRAMYRAKAAGRACWRAA</sequence>
<dbReference type="CDD" id="cd01949">
    <property type="entry name" value="GGDEF"/>
    <property type="match status" value="1"/>
</dbReference>
<name>A0A7W4XVZ9_KINRA</name>
<dbReference type="Pfam" id="PF00990">
    <property type="entry name" value="GGDEF"/>
    <property type="match status" value="1"/>
</dbReference>
<dbReference type="PROSITE" id="PS50887">
    <property type="entry name" value="GGDEF"/>
    <property type="match status" value="1"/>
</dbReference>
<dbReference type="InterPro" id="IPR029787">
    <property type="entry name" value="Nucleotide_cyclase"/>
</dbReference>
<dbReference type="Gene3D" id="3.30.70.270">
    <property type="match status" value="1"/>
</dbReference>
<dbReference type="InterPro" id="IPR052155">
    <property type="entry name" value="Biofilm_reg_signaling"/>
</dbReference>
<dbReference type="SMART" id="SM00086">
    <property type="entry name" value="PAC"/>
    <property type="match status" value="3"/>
</dbReference>
<dbReference type="InterPro" id="IPR035965">
    <property type="entry name" value="PAS-like_dom_sf"/>
</dbReference>
<proteinExistence type="predicted"/>
<feature type="region of interest" description="Disordered" evidence="1">
    <location>
        <begin position="1"/>
        <end position="25"/>
    </location>
</feature>
<dbReference type="CDD" id="cd00130">
    <property type="entry name" value="PAS"/>
    <property type="match status" value="2"/>
</dbReference>
<dbReference type="InterPro" id="IPR000014">
    <property type="entry name" value="PAS"/>
</dbReference>
<gene>
    <name evidence="5" type="ORF">FHR75_000413</name>
</gene>
<dbReference type="SUPFAM" id="SSF55073">
    <property type="entry name" value="Nucleotide cyclase"/>
    <property type="match status" value="1"/>
</dbReference>
<dbReference type="FunFam" id="3.30.70.270:FF:000001">
    <property type="entry name" value="Diguanylate cyclase domain protein"/>
    <property type="match status" value="1"/>
</dbReference>
<evidence type="ECO:0000256" key="1">
    <source>
        <dbReference type="SAM" id="MobiDB-lite"/>
    </source>
</evidence>
<dbReference type="InterPro" id="IPR001610">
    <property type="entry name" value="PAC"/>
</dbReference>
<feature type="domain" description="GGDEF" evidence="4">
    <location>
        <begin position="479"/>
        <end position="609"/>
    </location>
</feature>
<dbReference type="AlphaFoldDB" id="A0A7W4XVZ9"/>
<evidence type="ECO:0000313" key="5">
    <source>
        <dbReference type="EMBL" id="MBB2899625.1"/>
    </source>
</evidence>
<feature type="region of interest" description="Disordered" evidence="1">
    <location>
        <begin position="353"/>
        <end position="377"/>
    </location>
</feature>
<dbReference type="NCBIfam" id="TIGR00254">
    <property type="entry name" value="GGDEF"/>
    <property type="match status" value="1"/>
</dbReference>
<feature type="domain" description="PAC" evidence="3">
    <location>
        <begin position="396"/>
        <end position="447"/>
    </location>
</feature>
<dbReference type="PROSITE" id="PS50113">
    <property type="entry name" value="PAC"/>
    <property type="match status" value="1"/>
</dbReference>
<dbReference type="InterPro" id="IPR013655">
    <property type="entry name" value="PAS_fold_3"/>
</dbReference>
<dbReference type="InterPro" id="IPR000700">
    <property type="entry name" value="PAS-assoc_C"/>
</dbReference>
<dbReference type="EMBL" id="JACHVY010000001">
    <property type="protein sequence ID" value="MBB2899625.1"/>
    <property type="molecule type" value="Genomic_DNA"/>
</dbReference>
<dbReference type="Proteomes" id="UP000533269">
    <property type="component" value="Unassembled WGS sequence"/>
</dbReference>
<organism evidence="5 6">
    <name type="scientific">Kineococcus radiotolerans</name>
    <dbReference type="NCBI Taxonomy" id="131568"/>
    <lineage>
        <taxon>Bacteria</taxon>
        <taxon>Bacillati</taxon>
        <taxon>Actinomycetota</taxon>
        <taxon>Actinomycetes</taxon>
        <taxon>Kineosporiales</taxon>
        <taxon>Kineosporiaceae</taxon>
        <taxon>Kineococcus</taxon>
    </lineage>
</organism>
<protein>
    <submittedName>
        <fullName evidence="5">Diguanylate cyclase (GGDEF)-like protein</fullName>
    </submittedName>
</protein>
<dbReference type="InterPro" id="IPR000160">
    <property type="entry name" value="GGDEF_dom"/>
</dbReference>
<evidence type="ECO:0000259" key="3">
    <source>
        <dbReference type="PROSITE" id="PS50113"/>
    </source>
</evidence>
<dbReference type="PANTHER" id="PTHR44757">
    <property type="entry name" value="DIGUANYLATE CYCLASE DGCP"/>
    <property type="match status" value="1"/>
</dbReference>
<evidence type="ECO:0000259" key="4">
    <source>
        <dbReference type="PROSITE" id="PS50887"/>
    </source>
</evidence>
<reference evidence="5 6" key="2">
    <citation type="submission" date="2020-08" db="EMBL/GenBank/DDBJ databases">
        <authorList>
            <person name="Partida-Martinez L."/>
            <person name="Huntemann M."/>
            <person name="Clum A."/>
            <person name="Wang J."/>
            <person name="Palaniappan K."/>
            <person name="Ritter S."/>
            <person name="Chen I.-M."/>
            <person name="Stamatis D."/>
            <person name="Reddy T."/>
            <person name="O'Malley R."/>
            <person name="Daum C."/>
            <person name="Shapiro N."/>
            <person name="Ivanova N."/>
            <person name="Kyrpides N."/>
            <person name="Woyke T."/>
        </authorList>
    </citation>
    <scope>NUCLEOTIDE SEQUENCE [LARGE SCALE GENOMIC DNA]</scope>
    <source>
        <strain evidence="5 6">AS2.23</strain>
    </source>
</reference>
<dbReference type="SMART" id="SM00267">
    <property type="entry name" value="GGDEF"/>
    <property type="match status" value="1"/>
</dbReference>
<dbReference type="InterPro" id="IPR043128">
    <property type="entry name" value="Rev_trsase/Diguanyl_cyclase"/>
</dbReference>
<dbReference type="RefSeq" id="WP_183390220.1">
    <property type="nucleotide sequence ID" value="NZ_JACHVY010000001.1"/>
</dbReference>
<dbReference type="PROSITE" id="PS50112">
    <property type="entry name" value="PAS"/>
    <property type="match status" value="1"/>
</dbReference>
<dbReference type="Gene3D" id="3.30.450.20">
    <property type="entry name" value="PAS domain"/>
    <property type="match status" value="3"/>
</dbReference>
<dbReference type="NCBIfam" id="TIGR00229">
    <property type="entry name" value="sensory_box"/>
    <property type="match status" value="1"/>
</dbReference>
<comment type="caution">
    <text evidence="5">The sequence shown here is derived from an EMBL/GenBank/DDBJ whole genome shotgun (WGS) entry which is preliminary data.</text>
</comment>